<feature type="transmembrane region" description="Helical" evidence="1">
    <location>
        <begin position="20"/>
        <end position="43"/>
    </location>
</feature>
<keyword evidence="1" id="KW-0812">Transmembrane</keyword>
<keyword evidence="1" id="KW-1133">Transmembrane helix</keyword>
<evidence type="ECO:0000313" key="2">
    <source>
        <dbReference type="EMBL" id="MPM27170.1"/>
    </source>
</evidence>
<comment type="caution">
    <text evidence="2">The sequence shown here is derived from an EMBL/GenBank/DDBJ whole genome shotgun (WGS) entry which is preliminary data.</text>
</comment>
<dbReference type="AlphaFoldDB" id="A0A644YFF3"/>
<gene>
    <name evidence="2" type="ORF">SDC9_73679</name>
</gene>
<protein>
    <submittedName>
        <fullName evidence="2">Uncharacterized protein</fullName>
    </submittedName>
</protein>
<dbReference type="EMBL" id="VSSQ01004925">
    <property type="protein sequence ID" value="MPM27170.1"/>
    <property type="molecule type" value="Genomic_DNA"/>
</dbReference>
<evidence type="ECO:0000256" key="1">
    <source>
        <dbReference type="SAM" id="Phobius"/>
    </source>
</evidence>
<feature type="transmembrane region" description="Helical" evidence="1">
    <location>
        <begin position="143"/>
        <end position="166"/>
    </location>
</feature>
<keyword evidence="1" id="KW-0472">Membrane</keyword>
<reference evidence="2" key="1">
    <citation type="submission" date="2019-08" db="EMBL/GenBank/DDBJ databases">
        <authorList>
            <person name="Kucharzyk K."/>
            <person name="Murdoch R.W."/>
            <person name="Higgins S."/>
            <person name="Loffler F."/>
        </authorList>
    </citation>
    <scope>NUCLEOTIDE SEQUENCE</scope>
</reference>
<accession>A0A644YFF3</accession>
<organism evidence="2">
    <name type="scientific">bioreactor metagenome</name>
    <dbReference type="NCBI Taxonomy" id="1076179"/>
    <lineage>
        <taxon>unclassified sequences</taxon>
        <taxon>metagenomes</taxon>
        <taxon>ecological metagenomes</taxon>
    </lineage>
</organism>
<sequence>MSEQLFQPDDYSSKTNNLSIFTLVFSFIATICFFLPWTVINIINPLSMLDVGDSTIKITSNAWQLLTLSAPKVKGLGSLGEMSSALYDQINLGKLMYESVDGSIKTIWTIDRIGLGLLLALTIISLALSILRLVRNRSFGKIFLIITGVTGIFLVVLTSTIGAASINTSNQDLDIILNTMVHFSNGLGYWGAILSYAGLIFTGFLTKSNSLKSFAPPPVPFLQQSQAPVSYQAPMSEQPISESKNAQSLFPPWLILGIVFIMGAVIVLVVLINHLDNSATNSQNNSSSIFENPALSTKEIPTQELLIETPTLTFSPSLGLERAMDQIMDEAILISEPENGTIKHNPSDSIIHAKKIDDSIANFAVEATFTNPYSASRSAWDYGFMFRDTGWNQHYRLIIDSNKRWLFKLRDGEDTIIIDSGKLNNLNLGDGESNRIVLICLSDVGYFSINGEPIAKLDLSAKRQAGHLYLAISMQNEENIVGAETPYSNVSVYSIP</sequence>
<name>A0A644YFF3_9ZZZZ</name>
<feature type="transmembrane region" description="Helical" evidence="1">
    <location>
        <begin position="186"/>
        <end position="205"/>
    </location>
</feature>
<proteinExistence type="predicted"/>
<feature type="transmembrane region" description="Helical" evidence="1">
    <location>
        <begin position="253"/>
        <end position="275"/>
    </location>
</feature>
<feature type="transmembrane region" description="Helical" evidence="1">
    <location>
        <begin position="113"/>
        <end position="131"/>
    </location>
</feature>